<dbReference type="PANTHER" id="PTHR15154">
    <property type="entry name" value="HAMARTIN"/>
    <property type="match status" value="1"/>
</dbReference>
<name>A0A3B3R4V5_9TELE</name>
<dbReference type="PANTHER" id="PTHR15154:SF2">
    <property type="entry name" value="HAMARTIN"/>
    <property type="match status" value="1"/>
</dbReference>
<dbReference type="GO" id="GO:0033596">
    <property type="term" value="C:TSC1-TSC2 complex"/>
    <property type="evidence" value="ECO:0007669"/>
    <property type="project" value="TreeGrafter"/>
</dbReference>
<dbReference type="Proteomes" id="UP000261540">
    <property type="component" value="Unplaced"/>
</dbReference>
<reference evidence="2" key="2">
    <citation type="submission" date="2025-09" db="UniProtKB">
        <authorList>
            <consortium name="Ensembl"/>
        </authorList>
    </citation>
    <scope>IDENTIFICATION</scope>
</reference>
<evidence type="ECO:0000313" key="2">
    <source>
        <dbReference type="Ensembl" id="ENSPKIP00000012706.1"/>
    </source>
</evidence>
<dbReference type="GO" id="GO:0008285">
    <property type="term" value="P:negative regulation of cell population proliferation"/>
    <property type="evidence" value="ECO:0007669"/>
    <property type="project" value="TreeGrafter"/>
</dbReference>
<keyword evidence="1" id="KW-0472">Membrane</keyword>
<accession>A0A3B3R4V5</accession>
<dbReference type="Pfam" id="PF04388">
    <property type="entry name" value="Hamartin"/>
    <property type="match status" value="1"/>
</dbReference>
<dbReference type="InterPro" id="IPR007483">
    <property type="entry name" value="Hamartin"/>
</dbReference>
<dbReference type="GO" id="GO:0051726">
    <property type="term" value="P:regulation of cell cycle"/>
    <property type="evidence" value="ECO:0007669"/>
    <property type="project" value="TreeGrafter"/>
</dbReference>
<evidence type="ECO:0000313" key="3">
    <source>
        <dbReference type="Proteomes" id="UP000261540"/>
    </source>
</evidence>
<keyword evidence="1" id="KW-0812">Transmembrane</keyword>
<dbReference type="InterPro" id="IPR016024">
    <property type="entry name" value="ARM-type_fold"/>
</dbReference>
<dbReference type="SUPFAM" id="SSF48371">
    <property type="entry name" value="ARM repeat"/>
    <property type="match status" value="1"/>
</dbReference>
<feature type="transmembrane region" description="Helical" evidence="1">
    <location>
        <begin position="167"/>
        <end position="184"/>
    </location>
</feature>
<dbReference type="GO" id="GO:0032007">
    <property type="term" value="P:negative regulation of TOR signaling"/>
    <property type="evidence" value="ECO:0007669"/>
    <property type="project" value="TreeGrafter"/>
</dbReference>
<keyword evidence="3" id="KW-1185">Reference proteome</keyword>
<keyword evidence="1" id="KW-1133">Transmembrane helix</keyword>
<proteinExistence type="predicted"/>
<dbReference type="AlphaFoldDB" id="A0A3B3R4V5"/>
<evidence type="ECO:0000256" key="1">
    <source>
        <dbReference type="SAM" id="Phobius"/>
    </source>
</evidence>
<evidence type="ECO:0008006" key="4">
    <source>
        <dbReference type="Google" id="ProtNLM"/>
    </source>
</evidence>
<organism evidence="2 3">
    <name type="scientific">Paramormyrops kingsleyae</name>
    <dbReference type="NCBI Taxonomy" id="1676925"/>
    <lineage>
        <taxon>Eukaryota</taxon>
        <taxon>Metazoa</taxon>
        <taxon>Chordata</taxon>
        <taxon>Craniata</taxon>
        <taxon>Vertebrata</taxon>
        <taxon>Euteleostomi</taxon>
        <taxon>Actinopterygii</taxon>
        <taxon>Neopterygii</taxon>
        <taxon>Teleostei</taxon>
        <taxon>Osteoglossocephala</taxon>
        <taxon>Osteoglossomorpha</taxon>
        <taxon>Osteoglossiformes</taxon>
        <taxon>Mormyridae</taxon>
        <taxon>Paramormyrops</taxon>
    </lineage>
</organism>
<dbReference type="STRING" id="1676925.ENSPKIP00000012706"/>
<sequence length="287" mass="32757">MSREQFNIGDVLPLLESSDLHELDEIKSLINEHLSTGWSSSSFAFGVNRSLTSMFNIRPLLSYPLCVCVCVCVCETDRGSVLLNSLVDYYLETGSPQTQHILSSVREPHDKHLLEKINECMNKQACRLHALTLLGHIIRKQPPWIHKIARFPLFSSLLKCLKTDSNIVVLITGVLVLITLLPIVPQVGKQHLCEFFDIFGRLAAWSPKNQGHVTDVYLIHLHASVYSLLHRLYGMFPCNFVSYLRSHYSMKENMDTFEEVVKPMLEHVRIHPELVTGTKDHELDPTR</sequence>
<dbReference type="GeneTree" id="ENSGT00390000014148"/>
<dbReference type="Ensembl" id="ENSPKIT00000037108.1">
    <property type="protein sequence ID" value="ENSPKIP00000012706.1"/>
    <property type="gene ID" value="ENSPKIG00000000415.1"/>
</dbReference>
<protein>
    <recommendedName>
        <fullName evidence="4">TSC complex subunit 1b</fullName>
    </recommendedName>
</protein>
<reference evidence="2" key="1">
    <citation type="submission" date="2025-08" db="UniProtKB">
        <authorList>
            <consortium name="Ensembl"/>
        </authorList>
    </citation>
    <scope>IDENTIFICATION</scope>
</reference>